<dbReference type="InterPro" id="IPR004089">
    <property type="entry name" value="MCPsignal_dom"/>
</dbReference>
<keyword evidence="8" id="KW-1185">Reference proteome</keyword>
<evidence type="ECO:0000256" key="1">
    <source>
        <dbReference type="ARBA" id="ARBA00023224"/>
    </source>
</evidence>
<evidence type="ECO:0000256" key="3">
    <source>
        <dbReference type="PROSITE-ProRule" id="PRU00284"/>
    </source>
</evidence>
<dbReference type="Proteomes" id="UP000006094">
    <property type="component" value="Chromosome"/>
</dbReference>
<dbReference type="RefSeq" id="WP_014968361.1">
    <property type="nucleotide sequence ID" value="NC_018664.1"/>
</dbReference>
<dbReference type="GO" id="GO:0007165">
    <property type="term" value="P:signal transduction"/>
    <property type="evidence" value="ECO:0007669"/>
    <property type="project" value="UniProtKB-KW"/>
</dbReference>
<dbReference type="InterPro" id="IPR003660">
    <property type="entry name" value="HAMP_dom"/>
</dbReference>
<dbReference type="HOGENOM" id="CLU_000445_107_19_9"/>
<feature type="transmembrane region" description="Helical" evidence="4">
    <location>
        <begin position="16"/>
        <end position="36"/>
    </location>
</feature>
<dbReference type="Gene3D" id="1.10.287.950">
    <property type="entry name" value="Methyl-accepting chemotaxis protein"/>
    <property type="match status" value="1"/>
</dbReference>
<dbReference type="OrthoDB" id="1705620at2"/>
<evidence type="ECO:0000256" key="4">
    <source>
        <dbReference type="SAM" id="Phobius"/>
    </source>
</evidence>
<dbReference type="PANTHER" id="PTHR32089">
    <property type="entry name" value="METHYL-ACCEPTING CHEMOTAXIS PROTEIN MCPB"/>
    <property type="match status" value="1"/>
</dbReference>
<proteinExistence type="inferred from homology"/>
<feature type="domain" description="HAMP" evidence="6">
    <location>
        <begin position="319"/>
        <end position="371"/>
    </location>
</feature>
<dbReference type="PANTHER" id="PTHR32089:SF112">
    <property type="entry name" value="LYSOZYME-LIKE PROTEIN-RELATED"/>
    <property type="match status" value="1"/>
</dbReference>
<protein>
    <submittedName>
        <fullName evidence="7">Methyl-accepting chemotaxis protein Mcp</fullName>
    </submittedName>
</protein>
<keyword evidence="4" id="KW-0812">Transmembrane</keyword>
<dbReference type="SUPFAM" id="SSF58104">
    <property type="entry name" value="Methyl-accepting chemotaxis protein (MCP) signaling domain"/>
    <property type="match status" value="1"/>
</dbReference>
<feature type="transmembrane region" description="Helical" evidence="4">
    <location>
        <begin position="298"/>
        <end position="317"/>
    </location>
</feature>
<dbReference type="SMART" id="SM00283">
    <property type="entry name" value="MA"/>
    <property type="match status" value="1"/>
</dbReference>
<comment type="similarity">
    <text evidence="2">Belongs to the methyl-accepting chemotaxis (MCP) protein family.</text>
</comment>
<dbReference type="PROSITE" id="PS50111">
    <property type="entry name" value="CHEMOTAXIS_TRANSDUC_2"/>
    <property type="match status" value="1"/>
</dbReference>
<accession>K0B2Q5</accession>
<dbReference type="STRING" id="1128398.Curi_c22220"/>
<evidence type="ECO:0000259" key="5">
    <source>
        <dbReference type="PROSITE" id="PS50111"/>
    </source>
</evidence>
<keyword evidence="4" id="KW-1133">Transmembrane helix</keyword>
<dbReference type="GO" id="GO:0016020">
    <property type="term" value="C:membrane"/>
    <property type="evidence" value="ECO:0007669"/>
    <property type="project" value="InterPro"/>
</dbReference>
<dbReference type="PATRIC" id="fig|1128398.3.peg.2300"/>
<evidence type="ECO:0000256" key="2">
    <source>
        <dbReference type="ARBA" id="ARBA00029447"/>
    </source>
</evidence>
<dbReference type="Pfam" id="PF00015">
    <property type="entry name" value="MCPsignal"/>
    <property type="match status" value="1"/>
</dbReference>
<gene>
    <name evidence="7" type="primary">mcp12</name>
    <name evidence="7" type="ordered locus">Curi_c22220</name>
</gene>
<keyword evidence="4" id="KW-0472">Membrane</keyword>
<dbReference type="PROSITE" id="PS50885">
    <property type="entry name" value="HAMP"/>
    <property type="match status" value="1"/>
</dbReference>
<dbReference type="EMBL" id="CP003326">
    <property type="protein sequence ID" value="AFS79225.1"/>
    <property type="molecule type" value="Genomic_DNA"/>
</dbReference>
<dbReference type="AlphaFoldDB" id="K0B2Q5"/>
<sequence length="676" mass="75335">MKNLYINKINNIKNKILIPTIALLLVSITLLGFIGYHTQKQSTYKVLEEMLTAQVNSFEQSIEENIKTSKKAKESINNTLVNIAKSIERQTRFIPEEDMNRSLSEICRELSIDRINIADETGVTKWSSDEDGLAYDFNSDEEARKYLSAITDKTFTTIDENITTAEGKEMHFIGVARQDRPGFIQIGIETSLLDGINTDVDISSIARLTSFGNGGYMIVLNSDGVILSHQDHNLIGKNIKEFDWGEKLLKQSSGKFEFEYLRKNNYISFKKYNSNTIIGATIPSEEYIKGINVFIRNVFITAIVTLILTSIFVNILNNRVIVKRLNKGLKYINEIEKGNLNANFDVVGNDEISLLMKGLHNMNISLRSILSEISEFVEKVGNMSNTLSDSSEQTTVAGQEIAASVAEIASGANEQVREVQEGILKLERLSDAMNEITQDSSTIEEKAIEIQSQNRRNVQAMSVLREKFIDNEKSTQNVTLKTNSLSEKSAQIENIIEVINGIAEQTNLLALNASIEAARAGEAGRGFSVVADEIRKLAEESMSASNKIEVIINSIGEDIRETKLSMQDVSKIVVEANHELHNTVNEFDLLRESNNAIVKLIGNLHEVINKSNKDKDEVMKAMDDVASVSQQTAASTEEISASTEEQASTFEGISYIAQELNQLSEGLVKIVERFNI</sequence>
<dbReference type="KEGG" id="cad:Curi_c22220"/>
<reference evidence="7 8" key="1">
    <citation type="journal article" date="2012" name="PLoS ONE">
        <title>The purine-utilizing bacterium Clostridium acidurici 9a: a genome-guided metabolic reconsideration.</title>
        <authorList>
            <person name="Hartwich K."/>
            <person name="Poehlein A."/>
            <person name="Daniel R."/>
        </authorList>
    </citation>
    <scope>NUCLEOTIDE SEQUENCE [LARGE SCALE GENOMIC DNA]</scope>
    <source>
        <strain evidence="8">ATCC 7906 / DSM 604 / BCRC 14475 / CIP 104303 / KCTC 5404 / NCIMB 10678 / 9a</strain>
    </source>
</reference>
<feature type="domain" description="Methyl-accepting transducer" evidence="5">
    <location>
        <begin position="390"/>
        <end position="647"/>
    </location>
</feature>
<evidence type="ECO:0000313" key="7">
    <source>
        <dbReference type="EMBL" id="AFS79225.1"/>
    </source>
</evidence>
<evidence type="ECO:0000313" key="8">
    <source>
        <dbReference type="Proteomes" id="UP000006094"/>
    </source>
</evidence>
<organism evidence="7 8">
    <name type="scientific">Gottschalkia acidurici (strain ATCC 7906 / DSM 604 / BCRC 14475 / CIP 104303 / KCTC 5404 / NCIMB 10678 / 9a)</name>
    <name type="common">Clostridium acidurici</name>
    <dbReference type="NCBI Taxonomy" id="1128398"/>
    <lineage>
        <taxon>Bacteria</taxon>
        <taxon>Bacillati</taxon>
        <taxon>Bacillota</taxon>
        <taxon>Tissierellia</taxon>
        <taxon>Tissierellales</taxon>
        <taxon>Gottschalkiaceae</taxon>
        <taxon>Gottschalkia</taxon>
    </lineage>
</organism>
<evidence type="ECO:0000259" key="6">
    <source>
        <dbReference type="PROSITE" id="PS50885"/>
    </source>
</evidence>
<dbReference type="CDD" id="cd12912">
    <property type="entry name" value="PDC2_MCP_like"/>
    <property type="match status" value="1"/>
</dbReference>
<dbReference type="eggNOG" id="COG0840">
    <property type="taxonomic scope" value="Bacteria"/>
</dbReference>
<keyword evidence="1 3" id="KW-0807">Transducer</keyword>
<dbReference type="Gene3D" id="3.30.450.20">
    <property type="entry name" value="PAS domain"/>
    <property type="match status" value="1"/>
</dbReference>
<name>K0B2Q5_GOTA9</name>